<feature type="transmembrane region" description="Helical" evidence="1">
    <location>
        <begin position="21"/>
        <end position="47"/>
    </location>
</feature>
<evidence type="ECO:0000256" key="1">
    <source>
        <dbReference type="SAM" id="Phobius"/>
    </source>
</evidence>
<keyword evidence="1" id="KW-0472">Membrane</keyword>
<sequence>MKEIIIDQPHLQSLQQKLGSLFLSAMSWLLWLYFLAPLLTLAGWLMGAKSLSDEIRWFGGYKTLLQLLQMYGEIILLIAALWLAWTFFITWLHTAHPGKTPEAVSDGELAQRFELQVSQLAEARQAKKLTVHFDEHAGIVAIE</sequence>
<dbReference type="NCBIfam" id="TIGR03940">
    <property type="entry name" value="PGA_PgaD"/>
    <property type="match status" value="1"/>
</dbReference>
<dbReference type="EMBL" id="CP113517">
    <property type="protein sequence ID" value="WAR46870.1"/>
    <property type="molecule type" value="Genomic_DNA"/>
</dbReference>
<dbReference type="RefSeq" id="WP_255187783.1">
    <property type="nucleotide sequence ID" value="NZ_CP113517.1"/>
</dbReference>
<dbReference type="Pfam" id="PF13994">
    <property type="entry name" value="PgaD"/>
    <property type="match status" value="1"/>
</dbReference>
<reference evidence="2" key="1">
    <citation type="submission" date="2022-11" db="EMBL/GenBank/DDBJ databases">
        <title>Methylomonas rapida sp. nov., Carotenoid-Producing Obligate Methanotrophs with High Growth Characteristics and Biotechnological Potential.</title>
        <authorList>
            <person name="Tikhonova E.N."/>
            <person name="Suleimanov R.Z."/>
            <person name="Miroshnikov K."/>
            <person name="Oshkin I.Y."/>
            <person name="Belova S.E."/>
            <person name="Danilova O.V."/>
            <person name="Ashikhmin A."/>
            <person name="Konopkin A."/>
            <person name="But S.Y."/>
            <person name="Khmelenina V.N."/>
            <person name="Kuznetsov N."/>
            <person name="Pimenov N.V."/>
            <person name="Dedysh S.N."/>
        </authorList>
    </citation>
    <scope>NUCLEOTIDE SEQUENCE</scope>
    <source>
        <strain evidence="2">MP1</strain>
    </source>
</reference>
<gene>
    <name evidence="2" type="primary">pgaD</name>
    <name evidence="2" type="ORF">NM686_010265</name>
</gene>
<evidence type="ECO:0000313" key="3">
    <source>
        <dbReference type="Proteomes" id="UP001162780"/>
    </source>
</evidence>
<keyword evidence="1" id="KW-0812">Transmembrane</keyword>
<name>A0ABY7GQS2_9GAMM</name>
<keyword evidence="1" id="KW-1133">Transmembrane helix</keyword>
<organism evidence="2 3">
    <name type="scientific">Methylomonas rapida</name>
    <dbReference type="NCBI Taxonomy" id="2963939"/>
    <lineage>
        <taxon>Bacteria</taxon>
        <taxon>Pseudomonadati</taxon>
        <taxon>Pseudomonadota</taxon>
        <taxon>Gammaproteobacteria</taxon>
        <taxon>Methylococcales</taxon>
        <taxon>Methylococcaceae</taxon>
        <taxon>Methylomonas</taxon>
    </lineage>
</organism>
<proteinExistence type="predicted"/>
<keyword evidence="3" id="KW-1185">Reference proteome</keyword>
<evidence type="ECO:0000313" key="2">
    <source>
        <dbReference type="EMBL" id="WAR46870.1"/>
    </source>
</evidence>
<accession>A0ABY7GQS2</accession>
<feature type="transmembrane region" description="Helical" evidence="1">
    <location>
        <begin position="67"/>
        <end position="92"/>
    </location>
</feature>
<dbReference type="InterPro" id="IPR023829">
    <property type="entry name" value="PGA_PgaD"/>
</dbReference>
<dbReference type="Proteomes" id="UP001162780">
    <property type="component" value="Chromosome"/>
</dbReference>
<protein>
    <submittedName>
        <fullName evidence="2">Poly-beta-1,6-N-acetyl-D-glucosamine biosynthesis protein PgaD</fullName>
    </submittedName>
</protein>